<feature type="binding site" evidence="1">
    <location>
        <begin position="95"/>
        <end position="97"/>
    </location>
    <ligand>
        <name>substrate</name>
    </ligand>
</feature>
<comment type="similarity">
    <text evidence="1">Belongs to the maleate isomerase family.</text>
</comment>
<accession>A0A1P8JZ78</accession>
<dbReference type="HAMAP" id="MF_00943">
    <property type="entry name" value="Maleate_isomerase"/>
    <property type="match status" value="1"/>
</dbReference>
<feature type="binding site" evidence="1">
    <location>
        <position position="182"/>
    </location>
    <ligand>
        <name>substrate</name>
    </ligand>
</feature>
<gene>
    <name evidence="1" type="primary">maiA</name>
    <name evidence="2" type="ORF">RD110_19120</name>
</gene>
<feature type="binding site" evidence="1">
    <location>
        <begin position="214"/>
        <end position="215"/>
    </location>
    <ligand>
        <name>substrate</name>
    </ligand>
</feature>
<proteinExistence type="inferred from homology"/>
<comment type="function">
    <text evidence="1">Catalyzes cis-trans isomerization of the C2-C3 double bond in maleate to yield fumarate.</text>
</comment>
<dbReference type="Pfam" id="PF17645">
    <property type="entry name" value="Amdase"/>
    <property type="match status" value="1"/>
</dbReference>
<dbReference type="AlphaFoldDB" id="A0A1P8JZ78"/>
<dbReference type="PIRSF" id="PIRSF015736">
    <property type="entry name" value="MI"/>
    <property type="match status" value="1"/>
</dbReference>
<comment type="subunit">
    <text evidence="1">Homodimer.</text>
</comment>
<sequence length="269" mass="29216">MSINTPDTLQNSASRSTTSYRIGQIVPSSNTTMETEIPAILRARELVHFERFTFHSSRMRMKKVTQEELAAMDGDSDRCALELSDARVDVLGYACLVAIMSMGRGYHRVSEQRLHQRTVDNDGPAPVVTSAGALVDGLHAIGAKKVSILTPYMKPLTQLVIDYIENEGIEVVDSISLEIPDNLDVGRQDPRAPAEITKRLKTAGVDAIVASACVQMPSLPSVQPIEDRTGLPVLSSSVATTYMMLRKLGLDTRVPGFGALLSGRYSRGG</sequence>
<dbReference type="STRING" id="1842727.RD110_19120"/>
<organism evidence="2 3">
    <name type="scientific">Rhodoferax koreensis</name>
    <dbReference type="NCBI Taxonomy" id="1842727"/>
    <lineage>
        <taxon>Bacteria</taxon>
        <taxon>Pseudomonadati</taxon>
        <taxon>Pseudomonadota</taxon>
        <taxon>Betaproteobacteria</taxon>
        <taxon>Burkholderiales</taxon>
        <taxon>Comamonadaceae</taxon>
        <taxon>Rhodoferax</taxon>
    </lineage>
</organism>
<dbReference type="PANTHER" id="PTHR40267:SF1">
    <property type="entry name" value="BLR3294 PROTEIN"/>
    <property type="match status" value="1"/>
</dbReference>
<dbReference type="InterPro" id="IPR053714">
    <property type="entry name" value="Iso_Racemase_Enz_sf"/>
</dbReference>
<dbReference type="RefSeq" id="WP_076201135.1">
    <property type="nucleotide sequence ID" value="NZ_CP019236.1"/>
</dbReference>
<evidence type="ECO:0000256" key="1">
    <source>
        <dbReference type="HAMAP-Rule" id="MF_00943"/>
    </source>
</evidence>
<feature type="active site" description="Nucleophile" evidence="1">
    <location>
        <position position="95"/>
    </location>
</feature>
<dbReference type="GO" id="GO:0050076">
    <property type="term" value="F:maleate isomerase activity"/>
    <property type="evidence" value="ECO:0007669"/>
    <property type="project" value="UniProtKB-UniRule"/>
</dbReference>
<feature type="active site" description="Proton donor" evidence="1">
    <location>
        <position position="213"/>
    </location>
</feature>
<dbReference type="EMBL" id="CP019236">
    <property type="protein sequence ID" value="APW39059.1"/>
    <property type="molecule type" value="Genomic_DNA"/>
</dbReference>
<dbReference type="Gene3D" id="3.40.50.12500">
    <property type="match status" value="1"/>
</dbReference>
<feature type="binding site" evidence="1">
    <location>
        <position position="152"/>
    </location>
    <ligand>
        <name>substrate</name>
    </ligand>
</feature>
<dbReference type="Proteomes" id="UP000186609">
    <property type="component" value="Chromosome"/>
</dbReference>
<evidence type="ECO:0000313" key="3">
    <source>
        <dbReference type="Proteomes" id="UP000186609"/>
    </source>
</evidence>
<reference evidence="2 3" key="1">
    <citation type="submission" date="2017-01" db="EMBL/GenBank/DDBJ databases">
        <authorList>
            <person name="Mah S.A."/>
            <person name="Swanson W.J."/>
            <person name="Moy G.W."/>
            <person name="Vacquier V.D."/>
        </authorList>
    </citation>
    <scope>NUCLEOTIDE SEQUENCE [LARGE SCALE GENOMIC DNA]</scope>
    <source>
        <strain evidence="2 3">DCY110</strain>
    </source>
</reference>
<dbReference type="PANTHER" id="PTHR40267">
    <property type="entry name" value="BLR3294 PROTEIN"/>
    <property type="match status" value="1"/>
</dbReference>
<dbReference type="InterPro" id="IPR026286">
    <property type="entry name" value="MaiA/AMDase"/>
</dbReference>
<dbReference type="EC" id="5.2.1.1" evidence="1"/>
<evidence type="ECO:0000313" key="2">
    <source>
        <dbReference type="EMBL" id="APW39059.1"/>
    </source>
</evidence>
<dbReference type="InterPro" id="IPR028615">
    <property type="entry name" value="Maleate_isomerase"/>
</dbReference>
<protein>
    <recommendedName>
        <fullName evidence="1">Maleate isomerase</fullName>
        <ecNumber evidence="1">5.2.1.1</ecNumber>
    </recommendedName>
    <alternativeName>
        <fullName evidence="1">Maleate cis-trans isomerase</fullName>
    </alternativeName>
</protein>
<feature type="modified residue" description="S-(2-succinyl)cysteine" evidence="1">
    <location>
        <position position="95"/>
    </location>
</feature>
<name>A0A1P8JZ78_9BURK</name>
<keyword evidence="1" id="KW-0413">Isomerase</keyword>
<comment type="miscellaneous">
    <text evidence="1">Reaction is initiated by nucleophilic attack of cysteine at the double bond, yielding a covalent succinylcysteine-like intermediate.</text>
</comment>
<keyword evidence="3" id="KW-1185">Reference proteome</keyword>
<dbReference type="KEGG" id="rhy:RD110_19120"/>
<feature type="binding site" evidence="1">
    <location>
        <position position="30"/>
    </location>
    <ligand>
        <name>substrate</name>
    </ligand>
</feature>
<comment type="catalytic activity">
    <reaction evidence="1">
        <text>maleate = fumarate</text>
        <dbReference type="Rhea" id="RHEA:13169"/>
        <dbReference type="ChEBI" id="CHEBI:29806"/>
        <dbReference type="ChEBI" id="CHEBI:30780"/>
        <dbReference type="EC" id="5.2.1.1"/>
    </reaction>
</comment>